<dbReference type="InterPro" id="IPR036396">
    <property type="entry name" value="Cyt_P450_sf"/>
</dbReference>
<dbReference type="GO" id="GO:0005506">
    <property type="term" value="F:iron ion binding"/>
    <property type="evidence" value="ECO:0007669"/>
    <property type="project" value="InterPro"/>
</dbReference>
<dbReference type="GO" id="GO:0022626">
    <property type="term" value="C:cytosolic ribosome"/>
    <property type="evidence" value="ECO:0007669"/>
    <property type="project" value="UniProtKB-ARBA"/>
</dbReference>
<accession>A0A3S3RX97</accession>
<evidence type="ECO:0000256" key="3">
    <source>
        <dbReference type="ARBA" id="ARBA00010228"/>
    </source>
</evidence>
<evidence type="ECO:0000256" key="9">
    <source>
        <dbReference type="ARBA" id="ARBA00035150"/>
    </source>
</evidence>
<keyword evidence="6" id="KW-0689">Ribosomal protein</keyword>
<gene>
    <name evidence="11" type="ORF">B4U79_05718</name>
</gene>
<dbReference type="GO" id="GO:0020037">
    <property type="term" value="F:heme binding"/>
    <property type="evidence" value="ECO:0007669"/>
    <property type="project" value="InterPro"/>
</dbReference>
<keyword evidence="7" id="KW-0560">Oxidoreductase</keyword>
<organism evidence="11 12">
    <name type="scientific">Dinothrombium tinctorium</name>
    <dbReference type="NCBI Taxonomy" id="1965070"/>
    <lineage>
        <taxon>Eukaryota</taxon>
        <taxon>Metazoa</taxon>
        <taxon>Ecdysozoa</taxon>
        <taxon>Arthropoda</taxon>
        <taxon>Chelicerata</taxon>
        <taxon>Arachnida</taxon>
        <taxon>Acari</taxon>
        <taxon>Acariformes</taxon>
        <taxon>Trombidiformes</taxon>
        <taxon>Prostigmata</taxon>
        <taxon>Anystina</taxon>
        <taxon>Parasitengona</taxon>
        <taxon>Trombidioidea</taxon>
        <taxon>Trombidiidae</taxon>
        <taxon>Dinothrombium</taxon>
    </lineage>
</organism>
<name>A0A3S3RX97_9ACAR</name>
<dbReference type="Gene3D" id="3.30.1230.20">
    <property type="match status" value="1"/>
</dbReference>
<dbReference type="GO" id="GO:0016705">
    <property type="term" value="F:oxidoreductase activity, acting on paired donors, with incorporation or reduction of molecular oxygen"/>
    <property type="evidence" value="ECO:0007669"/>
    <property type="project" value="InterPro"/>
</dbReference>
<dbReference type="FunFam" id="3.30.1230.20:FF:000001">
    <property type="entry name" value="40S ribosomal protein S21"/>
    <property type="match status" value="1"/>
</dbReference>
<evidence type="ECO:0000256" key="7">
    <source>
        <dbReference type="ARBA" id="ARBA00023033"/>
    </source>
</evidence>
<evidence type="ECO:0000256" key="6">
    <source>
        <dbReference type="ARBA" id="ARBA00022980"/>
    </source>
</evidence>
<feature type="non-terminal residue" evidence="11">
    <location>
        <position position="1"/>
    </location>
</feature>
<dbReference type="SUPFAM" id="SSF48264">
    <property type="entry name" value="Cytochrome P450"/>
    <property type="match status" value="1"/>
</dbReference>
<dbReference type="AlphaFoldDB" id="A0A3S3RX97"/>
<keyword evidence="4" id="KW-0963">Cytoplasm</keyword>
<dbReference type="GO" id="GO:1990904">
    <property type="term" value="C:ribonucleoprotein complex"/>
    <property type="evidence" value="ECO:0007669"/>
    <property type="project" value="UniProtKB-KW"/>
</dbReference>
<dbReference type="GO" id="GO:0006412">
    <property type="term" value="P:translation"/>
    <property type="evidence" value="ECO:0007669"/>
    <property type="project" value="InterPro"/>
</dbReference>
<comment type="subcellular location">
    <subcellularLocation>
        <location evidence="2">Cytoplasm</location>
        <location evidence="2">Cytosol</location>
    </subcellularLocation>
    <subcellularLocation>
        <location evidence="1">Rough endoplasmic reticulum</location>
    </subcellularLocation>
</comment>
<dbReference type="GO" id="GO:0003735">
    <property type="term" value="F:structural constituent of ribosome"/>
    <property type="evidence" value="ECO:0007669"/>
    <property type="project" value="InterPro"/>
</dbReference>
<dbReference type="PANTHER" id="PTHR10442">
    <property type="entry name" value="40S RIBOSOMAL PROTEIN S21"/>
    <property type="match status" value="1"/>
</dbReference>
<evidence type="ECO:0000256" key="4">
    <source>
        <dbReference type="ARBA" id="ARBA00022490"/>
    </source>
</evidence>
<evidence type="ECO:0000313" key="11">
    <source>
        <dbReference type="EMBL" id="RWS06116.1"/>
    </source>
</evidence>
<sequence>QVSSNNVDFFLNGFIFRKVMEKKGKIKLANEYRRSKFEAISRIALKIREGRDESEENSDLFTQFLKEINGLSKKDFRYETMIDNFVELFVAGTFNTVELMFLTIDAIANNASIQRKMHCEIDEILGKDRLVSISASNRIIHAKDHASIQINLAEIDEKTGRVTGSNVSYAICGALRRMGESDDCINRLAKRDGILPKSF</sequence>
<comment type="caution">
    <text evidence="11">The sequence shown here is derived from an EMBL/GenBank/DDBJ whole genome shotgun (WGS) entry which is preliminary data.</text>
</comment>
<dbReference type="EMBL" id="NCKU01004332">
    <property type="protein sequence ID" value="RWS06116.1"/>
    <property type="molecule type" value="Genomic_DNA"/>
</dbReference>
<dbReference type="Proteomes" id="UP000285301">
    <property type="component" value="Unassembled WGS sequence"/>
</dbReference>
<protein>
    <recommendedName>
        <fullName evidence="9">Small ribosomal subunit protein eS21</fullName>
    </recommendedName>
    <alternativeName>
        <fullName evidence="10">40S ribosomal protein S21</fullName>
    </alternativeName>
</protein>
<keyword evidence="7" id="KW-0503">Monooxygenase</keyword>
<evidence type="ECO:0000256" key="2">
    <source>
        <dbReference type="ARBA" id="ARBA00004514"/>
    </source>
</evidence>
<dbReference type="STRING" id="1965070.A0A3S3RX97"/>
<dbReference type="GO" id="GO:0005791">
    <property type="term" value="C:rough endoplasmic reticulum"/>
    <property type="evidence" value="ECO:0007669"/>
    <property type="project" value="UniProtKB-SubCell"/>
</dbReference>
<evidence type="ECO:0000256" key="8">
    <source>
        <dbReference type="ARBA" id="ARBA00023274"/>
    </source>
</evidence>
<reference evidence="11 12" key="1">
    <citation type="journal article" date="2018" name="Gigascience">
        <title>Genomes of trombidid mites reveal novel predicted allergens and laterally-transferred genes associated with secondary metabolism.</title>
        <authorList>
            <person name="Dong X."/>
            <person name="Chaisiri K."/>
            <person name="Xia D."/>
            <person name="Armstrong S.D."/>
            <person name="Fang Y."/>
            <person name="Donnelly M.J."/>
            <person name="Kadowaki T."/>
            <person name="McGarry J.W."/>
            <person name="Darby A.C."/>
            <person name="Makepeace B.L."/>
        </authorList>
    </citation>
    <scope>NUCLEOTIDE SEQUENCE [LARGE SCALE GENOMIC DNA]</scope>
    <source>
        <strain evidence="11">UoL-WK</strain>
    </source>
</reference>
<keyword evidence="12" id="KW-1185">Reference proteome</keyword>
<evidence type="ECO:0000256" key="1">
    <source>
        <dbReference type="ARBA" id="ARBA00004427"/>
    </source>
</evidence>
<comment type="similarity">
    <text evidence="3">Belongs to the eukaryotic ribosomal protein eS21 family.</text>
</comment>
<dbReference type="InterPro" id="IPR038579">
    <property type="entry name" value="Ribosomal_eS21_sf"/>
</dbReference>
<proteinExistence type="inferred from homology"/>
<dbReference type="InterPro" id="IPR001931">
    <property type="entry name" value="Ribosomal_eS21"/>
</dbReference>
<evidence type="ECO:0000256" key="5">
    <source>
        <dbReference type="ARBA" id="ARBA00022824"/>
    </source>
</evidence>
<evidence type="ECO:0000313" key="12">
    <source>
        <dbReference type="Proteomes" id="UP000285301"/>
    </source>
</evidence>
<keyword evidence="8" id="KW-0687">Ribonucleoprotein</keyword>
<dbReference type="GO" id="GO:0004497">
    <property type="term" value="F:monooxygenase activity"/>
    <property type="evidence" value="ECO:0007669"/>
    <property type="project" value="UniProtKB-KW"/>
</dbReference>
<keyword evidence="5" id="KW-0256">Endoplasmic reticulum</keyword>
<evidence type="ECO:0000256" key="10">
    <source>
        <dbReference type="ARBA" id="ARBA00035451"/>
    </source>
</evidence>
<dbReference type="OrthoDB" id="278325at2759"/>
<dbReference type="Gene3D" id="1.10.630.10">
    <property type="entry name" value="Cytochrome P450"/>
    <property type="match status" value="1"/>
</dbReference>
<dbReference type="Pfam" id="PF01249">
    <property type="entry name" value="Ribosomal_S21e"/>
    <property type="match status" value="1"/>
</dbReference>